<evidence type="ECO:0000313" key="2">
    <source>
        <dbReference type="Proteomes" id="UP000242205"/>
    </source>
</evidence>
<dbReference type="AlphaFoldDB" id="A0A2I6SA89"/>
<dbReference type="Proteomes" id="UP000242205">
    <property type="component" value="Chromosome"/>
</dbReference>
<protein>
    <submittedName>
        <fullName evidence="1">Uncharacterized protein</fullName>
    </submittedName>
</protein>
<dbReference type="KEGG" id="atw:C0099_15140"/>
<name>A0A2I6SA89_9RHOO</name>
<organism evidence="1 2">
    <name type="scientific">Pseudazoarcus pumilus</name>
    <dbReference type="NCBI Taxonomy" id="2067960"/>
    <lineage>
        <taxon>Bacteria</taxon>
        <taxon>Pseudomonadati</taxon>
        <taxon>Pseudomonadota</taxon>
        <taxon>Betaproteobacteria</taxon>
        <taxon>Rhodocyclales</taxon>
        <taxon>Zoogloeaceae</taxon>
        <taxon>Pseudazoarcus</taxon>
    </lineage>
</organism>
<gene>
    <name evidence="1" type="ORF">C0099_15140</name>
</gene>
<reference evidence="1 2" key="1">
    <citation type="submission" date="2018-01" db="EMBL/GenBank/DDBJ databases">
        <authorList>
            <person name="Fu G.-Y."/>
        </authorList>
    </citation>
    <scope>NUCLEOTIDE SEQUENCE [LARGE SCALE GENOMIC DNA]</scope>
    <source>
        <strain evidence="1 2">SY39</strain>
    </source>
</reference>
<sequence>MQSGSALLDALLATLVLTIVGMGPLLVTAKALVAQRQSTVQQLTAVELRELMQMRGVRSCDELGTHEVRVGDNVVQVAIDCPERGPVAINGVPLTLSGAAERNVRLSVTAPDWFGGSGKLLLEEVGAPEGDDGEDGGEDGA</sequence>
<evidence type="ECO:0000313" key="1">
    <source>
        <dbReference type="EMBL" id="AUN96157.1"/>
    </source>
</evidence>
<accession>A0A2I6SA89</accession>
<keyword evidence="2" id="KW-1185">Reference proteome</keyword>
<dbReference type="EMBL" id="CP025682">
    <property type="protein sequence ID" value="AUN96157.1"/>
    <property type="molecule type" value="Genomic_DNA"/>
</dbReference>
<proteinExistence type="predicted"/>